<dbReference type="Proteomes" id="UP000799436">
    <property type="component" value="Unassembled WGS sequence"/>
</dbReference>
<evidence type="ECO:0000313" key="2">
    <source>
        <dbReference type="EMBL" id="KAF2766648.1"/>
    </source>
</evidence>
<feature type="region of interest" description="Disordered" evidence="1">
    <location>
        <begin position="172"/>
        <end position="203"/>
    </location>
</feature>
<gene>
    <name evidence="2" type="ORF">EJ03DRAFT_367190</name>
</gene>
<dbReference type="AlphaFoldDB" id="A0A6G1L2J5"/>
<organism evidence="2 3">
    <name type="scientific">Teratosphaeria nubilosa</name>
    <dbReference type="NCBI Taxonomy" id="161662"/>
    <lineage>
        <taxon>Eukaryota</taxon>
        <taxon>Fungi</taxon>
        <taxon>Dikarya</taxon>
        <taxon>Ascomycota</taxon>
        <taxon>Pezizomycotina</taxon>
        <taxon>Dothideomycetes</taxon>
        <taxon>Dothideomycetidae</taxon>
        <taxon>Mycosphaerellales</taxon>
        <taxon>Teratosphaeriaceae</taxon>
        <taxon>Teratosphaeria</taxon>
    </lineage>
</organism>
<sequence>MSAKWLARFWQKITSPIFGDAPIIASTDLPGAWEYYETKEKALAKRRAEAKAEQAVKRKAAREESERLQKEKDDEEREAKSRSKLFRNIDEEDAYFAKALDEERAREARERWAKHWEDMRRNERKRKTEQHKAWMRNTRSIKELYREWLVQQKKDLDLQGCAIQHPALDILGPAWPRPHSQQGPHIHPAPEASNPSSPPQQPNWAILSQDYAINPTTNKDQRAAAMSTIHQAKSAFLTTHNFDQSTITSPEKWSSVLRGNEAEFAAHCQTIKDTVVGCVNATGRSKKFITSTTWEPMTQGVSEKKVRQLGLLGREFDGLCELFECAAEAMPRAGFVRRVRGMLGEARKHLLAW</sequence>
<name>A0A6G1L2J5_9PEZI</name>
<evidence type="ECO:0000313" key="3">
    <source>
        <dbReference type="Proteomes" id="UP000799436"/>
    </source>
</evidence>
<reference evidence="2" key="1">
    <citation type="journal article" date="2020" name="Stud. Mycol.">
        <title>101 Dothideomycetes genomes: a test case for predicting lifestyles and emergence of pathogens.</title>
        <authorList>
            <person name="Haridas S."/>
            <person name="Albert R."/>
            <person name="Binder M."/>
            <person name="Bloem J."/>
            <person name="Labutti K."/>
            <person name="Salamov A."/>
            <person name="Andreopoulos B."/>
            <person name="Baker S."/>
            <person name="Barry K."/>
            <person name="Bills G."/>
            <person name="Bluhm B."/>
            <person name="Cannon C."/>
            <person name="Castanera R."/>
            <person name="Culley D."/>
            <person name="Daum C."/>
            <person name="Ezra D."/>
            <person name="Gonzalez J."/>
            <person name="Henrissat B."/>
            <person name="Kuo A."/>
            <person name="Liang C."/>
            <person name="Lipzen A."/>
            <person name="Lutzoni F."/>
            <person name="Magnuson J."/>
            <person name="Mondo S."/>
            <person name="Nolan M."/>
            <person name="Ohm R."/>
            <person name="Pangilinan J."/>
            <person name="Park H.-J."/>
            <person name="Ramirez L."/>
            <person name="Alfaro M."/>
            <person name="Sun H."/>
            <person name="Tritt A."/>
            <person name="Yoshinaga Y."/>
            <person name="Zwiers L.-H."/>
            <person name="Turgeon B."/>
            <person name="Goodwin S."/>
            <person name="Spatafora J."/>
            <person name="Crous P."/>
            <person name="Grigoriev I."/>
        </authorList>
    </citation>
    <scope>NUCLEOTIDE SEQUENCE</scope>
    <source>
        <strain evidence="2">CBS 116005</strain>
    </source>
</reference>
<evidence type="ECO:0000256" key="1">
    <source>
        <dbReference type="SAM" id="MobiDB-lite"/>
    </source>
</evidence>
<accession>A0A6G1L2J5</accession>
<dbReference type="EMBL" id="ML995868">
    <property type="protein sequence ID" value="KAF2766648.1"/>
    <property type="molecule type" value="Genomic_DNA"/>
</dbReference>
<proteinExistence type="predicted"/>
<keyword evidence="3" id="KW-1185">Reference proteome</keyword>
<protein>
    <submittedName>
        <fullName evidence="2">Uncharacterized protein</fullName>
    </submittedName>
</protein>
<feature type="region of interest" description="Disordered" evidence="1">
    <location>
        <begin position="49"/>
        <end position="81"/>
    </location>
</feature>